<dbReference type="SMART" id="SM00091">
    <property type="entry name" value="PAS"/>
    <property type="match status" value="1"/>
</dbReference>
<proteinExistence type="predicted"/>
<dbReference type="CDD" id="cd00130">
    <property type="entry name" value="PAS"/>
    <property type="match status" value="1"/>
</dbReference>
<evidence type="ECO:0000259" key="1">
    <source>
        <dbReference type="PROSITE" id="PS50112"/>
    </source>
</evidence>
<dbReference type="NCBIfam" id="TIGR00229">
    <property type="entry name" value="sensory_box"/>
    <property type="match status" value="1"/>
</dbReference>
<dbReference type="PROSITE" id="PS50112">
    <property type="entry name" value="PAS"/>
    <property type="match status" value="1"/>
</dbReference>
<dbReference type="InterPro" id="IPR000014">
    <property type="entry name" value="PAS"/>
</dbReference>
<dbReference type="Pfam" id="PF08448">
    <property type="entry name" value="PAS_4"/>
    <property type="match status" value="1"/>
</dbReference>
<name>A0A6M1RNF7_9HYPH</name>
<dbReference type="InterPro" id="IPR035965">
    <property type="entry name" value="PAS-like_dom_sf"/>
</dbReference>
<evidence type="ECO:0000313" key="3">
    <source>
        <dbReference type="Proteomes" id="UP000477849"/>
    </source>
</evidence>
<organism evidence="2 3">
    <name type="scientific">Rhizobium daejeonense</name>
    <dbReference type="NCBI Taxonomy" id="240521"/>
    <lineage>
        <taxon>Bacteria</taxon>
        <taxon>Pseudomonadati</taxon>
        <taxon>Pseudomonadota</taxon>
        <taxon>Alphaproteobacteria</taxon>
        <taxon>Hyphomicrobiales</taxon>
        <taxon>Rhizobiaceae</taxon>
        <taxon>Rhizobium/Agrobacterium group</taxon>
        <taxon>Rhizobium</taxon>
    </lineage>
</organism>
<dbReference type="EMBL" id="JAAKZH010000001">
    <property type="protein sequence ID" value="NGO63094.1"/>
    <property type="molecule type" value="Genomic_DNA"/>
</dbReference>
<accession>A0A6M1RNF7</accession>
<gene>
    <name evidence="2" type="ORF">G6N76_05365</name>
</gene>
<dbReference type="Proteomes" id="UP000477849">
    <property type="component" value="Unassembled WGS sequence"/>
</dbReference>
<dbReference type="SUPFAM" id="SSF55785">
    <property type="entry name" value="PYP-like sensor domain (PAS domain)"/>
    <property type="match status" value="1"/>
</dbReference>
<evidence type="ECO:0000313" key="2">
    <source>
        <dbReference type="EMBL" id="NGO63094.1"/>
    </source>
</evidence>
<dbReference type="AlphaFoldDB" id="A0A6M1RNF7"/>
<dbReference type="Gene3D" id="3.30.450.20">
    <property type="entry name" value="PAS domain"/>
    <property type="match status" value="1"/>
</dbReference>
<feature type="domain" description="PAS" evidence="1">
    <location>
        <begin position="128"/>
        <end position="172"/>
    </location>
</feature>
<protein>
    <submittedName>
        <fullName evidence="2">PAS domain-containing protein</fullName>
    </submittedName>
</protein>
<comment type="caution">
    <text evidence="2">The sequence shown here is derived from an EMBL/GenBank/DDBJ whole genome shotgun (WGS) entry which is preliminary data.</text>
</comment>
<keyword evidence="3" id="KW-1185">Reference proteome</keyword>
<reference evidence="2 3" key="1">
    <citation type="submission" date="2020-02" db="EMBL/GenBank/DDBJ databases">
        <title>Genome sequence of the type strain CCBAU10050 of Rhizobium daejeonense.</title>
        <authorList>
            <person name="Gao J."/>
            <person name="Sun J."/>
        </authorList>
    </citation>
    <scope>NUCLEOTIDE SEQUENCE [LARGE SCALE GENOMIC DNA]</scope>
    <source>
        <strain evidence="2 3">CCBAU10050</strain>
    </source>
</reference>
<sequence length="242" mass="27028">MTSNESHQERLQPLFEAVSMKSVQLQQAIRVGDDRLVRLLDRELDPLISAVVNYRAADMQEVQLQLRFVGNLIREDADDRSCVLRHAATLSILLDRYFGSEAKLCSDIPADAPRVSGLGEDDLLNESILNNLPDRVAVVTLDYRYLYANPAHANFVGSTPLDLVGRRIFDFLGDIEASVAIERNLDRCFAGERVDSSYFHRVESRCSLMRCRLTPLRTSRGDVIGAVMTLMDGVKAADEIAA</sequence>
<dbReference type="InterPro" id="IPR013656">
    <property type="entry name" value="PAS_4"/>
</dbReference>